<keyword evidence="1" id="KW-1133">Transmembrane helix</keyword>
<name>A0A0F9WAX7_9ZZZZ</name>
<sequence length="80" mass="8906">MGQEMIELIIVGLTSGGTGIIIATALNYWLLRPRSSESTPPLPYERRRGVARHGHEFTHNPGDGYFYCITEGCNTRKKLG</sequence>
<keyword evidence="1" id="KW-0812">Transmembrane</keyword>
<accession>A0A0F9WAX7</accession>
<protein>
    <submittedName>
        <fullName evidence="2">Uncharacterized protein</fullName>
    </submittedName>
</protein>
<evidence type="ECO:0000313" key="2">
    <source>
        <dbReference type="EMBL" id="KKN75278.1"/>
    </source>
</evidence>
<organism evidence="2">
    <name type="scientific">marine sediment metagenome</name>
    <dbReference type="NCBI Taxonomy" id="412755"/>
    <lineage>
        <taxon>unclassified sequences</taxon>
        <taxon>metagenomes</taxon>
        <taxon>ecological metagenomes</taxon>
    </lineage>
</organism>
<evidence type="ECO:0000256" key="1">
    <source>
        <dbReference type="SAM" id="Phobius"/>
    </source>
</evidence>
<dbReference type="AlphaFoldDB" id="A0A0F9WAX7"/>
<gene>
    <name evidence="2" type="ORF">LCGC14_0382770</name>
</gene>
<dbReference type="EMBL" id="LAZR01000313">
    <property type="protein sequence ID" value="KKN75278.1"/>
    <property type="molecule type" value="Genomic_DNA"/>
</dbReference>
<comment type="caution">
    <text evidence="2">The sequence shown here is derived from an EMBL/GenBank/DDBJ whole genome shotgun (WGS) entry which is preliminary data.</text>
</comment>
<reference evidence="2" key="1">
    <citation type="journal article" date="2015" name="Nature">
        <title>Complex archaea that bridge the gap between prokaryotes and eukaryotes.</title>
        <authorList>
            <person name="Spang A."/>
            <person name="Saw J.H."/>
            <person name="Jorgensen S.L."/>
            <person name="Zaremba-Niedzwiedzka K."/>
            <person name="Martijn J."/>
            <person name="Lind A.E."/>
            <person name="van Eijk R."/>
            <person name="Schleper C."/>
            <person name="Guy L."/>
            <person name="Ettema T.J."/>
        </authorList>
    </citation>
    <scope>NUCLEOTIDE SEQUENCE</scope>
</reference>
<proteinExistence type="predicted"/>
<keyword evidence="1" id="KW-0472">Membrane</keyword>
<feature type="transmembrane region" description="Helical" evidence="1">
    <location>
        <begin position="6"/>
        <end position="30"/>
    </location>
</feature>